<evidence type="ECO:0000313" key="3">
    <source>
        <dbReference type="Proteomes" id="UP000236333"/>
    </source>
</evidence>
<dbReference type="EMBL" id="PGGS01000278">
    <property type="protein sequence ID" value="PNH05793.1"/>
    <property type="molecule type" value="Genomic_DNA"/>
</dbReference>
<dbReference type="PANTHER" id="PTHR46270:SF2">
    <property type="entry name" value="TIR DOMAIN-CONTAINING PROTEIN"/>
    <property type="match status" value="1"/>
</dbReference>
<feature type="domain" description="SAM" evidence="1">
    <location>
        <begin position="11"/>
        <end position="85"/>
    </location>
</feature>
<evidence type="ECO:0000313" key="2">
    <source>
        <dbReference type="EMBL" id="PNH05793.1"/>
    </source>
</evidence>
<accession>A0A2J7ZZV0</accession>
<dbReference type="PANTHER" id="PTHR46270">
    <property type="entry name" value="ARMADILLO-TYPE FOLD-RELATED"/>
    <property type="match status" value="1"/>
</dbReference>
<name>A0A2J7ZZV0_9CHLO</name>
<dbReference type="Proteomes" id="UP000236333">
    <property type="component" value="Unassembled WGS sequence"/>
</dbReference>
<dbReference type="PROSITE" id="PS50105">
    <property type="entry name" value="SAM_DOMAIN"/>
    <property type="match status" value="1"/>
</dbReference>
<reference evidence="2 3" key="1">
    <citation type="journal article" date="2017" name="Mol. Biol. Evol.">
        <title>The 4-celled Tetrabaena socialis nuclear genome reveals the essential components for genetic control of cell number at the origin of multicellularity in the volvocine lineage.</title>
        <authorList>
            <person name="Featherston J."/>
            <person name="Arakaki Y."/>
            <person name="Hanschen E.R."/>
            <person name="Ferris P.J."/>
            <person name="Michod R.E."/>
            <person name="Olson B.J.S.C."/>
            <person name="Nozaki H."/>
            <person name="Durand P.M."/>
        </authorList>
    </citation>
    <scope>NUCLEOTIDE SEQUENCE [LARGE SCALE GENOMIC DNA]</scope>
    <source>
        <strain evidence="2 3">NIES-571</strain>
    </source>
</reference>
<protein>
    <recommendedName>
        <fullName evidence="1">SAM domain-containing protein</fullName>
    </recommendedName>
</protein>
<gene>
    <name evidence="2" type="ORF">TSOC_007898</name>
</gene>
<dbReference type="InterPro" id="IPR001660">
    <property type="entry name" value="SAM"/>
</dbReference>
<proteinExistence type="predicted"/>
<organism evidence="2 3">
    <name type="scientific">Tetrabaena socialis</name>
    <dbReference type="NCBI Taxonomy" id="47790"/>
    <lineage>
        <taxon>Eukaryota</taxon>
        <taxon>Viridiplantae</taxon>
        <taxon>Chlorophyta</taxon>
        <taxon>core chlorophytes</taxon>
        <taxon>Chlorophyceae</taxon>
        <taxon>CS clade</taxon>
        <taxon>Chlamydomonadales</taxon>
        <taxon>Tetrabaenaceae</taxon>
        <taxon>Tetrabaena</taxon>
    </lineage>
</organism>
<dbReference type="AlphaFoldDB" id="A0A2J7ZZV0"/>
<evidence type="ECO:0000259" key="1">
    <source>
        <dbReference type="PROSITE" id="PS50105"/>
    </source>
</evidence>
<dbReference type="Gene3D" id="1.10.150.50">
    <property type="entry name" value="Transcription Factor, Ets-1"/>
    <property type="match status" value="1"/>
</dbReference>
<dbReference type="SUPFAM" id="SSF47769">
    <property type="entry name" value="SAM/Pointed domain"/>
    <property type="match status" value="1"/>
</dbReference>
<keyword evidence="3" id="KW-1185">Reference proteome</keyword>
<sequence>MSGTAMLVKRWQAPQVRDWLVRIGHEGLAEKFEEQQITGKCLCGLMRVMRGGGGAAVVRDMLRDLGVRGLAAQLELLEELHLLFD</sequence>
<comment type="caution">
    <text evidence="2">The sequence shown here is derived from an EMBL/GenBank/DDBJ whole genome shotgun (WGS) entry which is preliminary data.</text>
</comment>
<dbReference type="InterPro" id="IPR013761">
    <property type="entry name" value="SAM/pointed_sf"/>
</dbReference>